<reference evidence="2" key="2">
    <citation type="submission" date="2023-05" db="EMBL/GenBank/DDBJ databases">
        <authorList>
            <consortium name="Lawrence Berkeley National Laboratory"/>
            <person name="Steindorff A."/>
            <person name="Hensen N."/>
            <person name="Bonometti L."/>
            <person name="Westerberg I."/>
            <person name="Brannstrom I.O."/>
            <person name="Guillou S."/>
            <person name="Cros-Aarteil S."/>
            <person name="Calhoun S."/>
            <person name="Haridas S."/>
            <person name="Kuo A."/>
            <person name="Mondo S."/>
            <person name="Pangilinan J."/>
            <person name="Riley R."/>
            <person name="Labutti K."/>
            <person name="Andreopoulos B."/>
            <person name="Lipzen A."/>
            <person name="Chen C."/>
            <person name="Yanf M."/>
            <person name="Daum C."/>
            <person name="Ng V."/>
            <person name="Clum A."/>
            <person name="Ohm R."/>
            <person name="Martin F."/>
            <person name="Silar P."/>
            <person name="Natvig D."/>
            <person name="Lalanne C."/>
            <person name="Gautier V."/>
            <person name="Ament-Velasquez S.L."/>
            <person name="Kruys A."/>
            <person name="Hutchinson M.I."/>
            <person name="Powell A.J."/>
            <person name="Barry K."/>
            <person name="Miller A.N."/>
            <person name="Grigoriev I.V."/>
            <person name="Debuchy R."/>
            <person name="Gladieux P."/>
            <person name="Thoren M.H."/>
            <person name="Johannesson H."/>
        </authorList>
    </citation>
    <scope>NUCLEOTIDE SEQUENCE</scope>
    <source>
        <strain evidence="2">CBS 757.83</strain>
    </source>
</reference>
<organism evidence="2 3">
    <name type="scientific">Parathielavia hyrcaniae</name>
    <dbReference type="NCBI Taxonomy" id="113614"/>
    <lineage>
        <taxon>Eukaryota</taxon>
        <taxon>Fungi</taxon>
        <taxon>Dikarya</taxon>
        <taxon>Ascomycota</taxon>
        <taxon>Pezizomycotina</taxon>
        <taxon>Sordariomycetes</taxon>
        <taxon>Sordariomycetidae</taxon>
        <taxon>Sordariales</taxon>
        <taxon>Chaetomiaceae</taxon>
        <taxon>Parathielavia</taxon>
    </lineage>
</organism>
<evidence type="ECO:0000313" key="3">
    <source>
        <dbReference type="Proteomes" id="UP001305647"/>
    </source>
</evidence>
<feature type="region of interest" description="Disordered" evidence="1">
    <location>
        <begin position="67"/>
        <end position="87"/>
    </location>
</feature>
<name>A0AAN6PZK7_9PEZI</name>
<reference evidence="2" key="1">
    <citation type="journal article" date="2023" name="Mol. Phylogenet. Evol.">
        <title>Genome-scale phylogeny and comparative genomics of the fungal order Sordariales.</title>
        <authorList>
            <person name="Hensen N."/>
            <person name="Bonometti L."/>
            <person name="Westerberg I."/>
            <person name="Brannstrom I.O."/>
            <person name="Guillou S."/>
            <person name="Cros-Aarteil S."/>
            <person name="Calhoun S."/>
            <person name="Haridas S."/>
            <person name="Kuo A."/>
            <person name="Mondo S."/>
            <person name="Pangilinan J."/>
            <person name="Riley R."/>
            <person name="LaButti K."/>
            <person name="Andreopoulos B."/>
            <person name="Lipzen A."/>
            <person name="Chen C."/>
            <person name="Yan M."/>
            <person name="Daum C."/>
            <person name="Ng V."/>
            <person name="Clum A."/>
            <person name="Steindorff A."/>
            <person name="Ohm R.A."/>
            <person name="Martin F."/>
            <person name="Silar P."/>
            <person name="Natvig D.O."/>
            <person name="Lalanne C."/>
            <person name="Gautier V."/>
            <person name="Ament-Velasquez S.L."/>
            <person name="Kruys A."/>
            <person name="Hutchinson M.I."/>
            <person name="Powell A.J."/>
            <person name="Barry K."/>
            <person name="Miller A.N."/>
            <person name="Grigoriev I.V."/>
            <person name="Debuchy R."/>
            <person name="Gladieux P."/>
            <person name="Hiltunen Thoren M."/>
            <person name="Johannesson H."/>
        </authorList>
    </citation>
    <scope>NUCLEOTIDE SEQUENCE</scope>
    <source>
        <strain evidence="2">CBS 757.83</strain>
    </source>
</reference>
<sequence>MSFARVERQNSSCQSGIASAFLFPLALPSHFLSLNLLGATPAIENTVTSLTSIAGLNSGNPMGVCGEHRAESVGSRGTPSLSLPYGG</sequence>
<dbReference type="Proteomes" id="UP001305647">
    <property type="component" value="Unassembled WGS sequence"/>
</dbReference>
<proteinExistence type="predicted"/>
<keyword evidence="3" id="KW-1185">Reference proteome</keyword>
<accession>A0AAN6PZK7</accession>
<evidence type="ECO:0000313" key="2">
    <source>
        <dbReference type="EMBL" id="KAK4098317.1"/>
    </source>
</evidence>
<protein>
    <submittedName>
        <fullName evidence="2">Uncharacterized protein</fullName>
    </submittedName>
</protein>
<dbReference type="EMBL" id="MU863660">
    <property type="protein sequence ID" value="KAK4098317.1"/>
    <property type="molecule type" value="Genomic_DNA"/>
</dbReference>
<comment type="caution">
    <text evidence="2">The sequence shown here is derived from an EMBL/GenBank/DDBJ whole genome shotgun (WGS) entry which is preliminary data.</text>
</comment>
<gene>
    <name evidence="2" type="ORF">N658DRAFT_225018</name>
</gene>
<evidence type="ECO:0000256" key="1">
    <source>
        <dbReference type="SAM" id="MobiDB-lite"/>
    </source>
</evidence>
<dbReference type="AlphaFoldDB" id="A0AAN6PZK7"/>